<evidence type="ECO:0000256" key="3">
    <source>
        <dbReference type="ARBA" id="ARBA00022603"/>
    </source>
</evidence>
<evidence type="ECO:0000256" key="2">
    <source>
        <dbReference type="ARBA" id="ARBA00022552"/>
    </source>
</evidence>
<sequence>MPPSDQQPDARAVTRAAAGLGRHLTPEQAGTISGYLGLLARFRSKVNLVGPADWETVLATLVADSWHVADFLSGPAGAAVLPPAGRPVLGLDFGAGAGLPGIPLRAFFDRGEYVLLEAREKRAFFLAEAVARLGLSGLSVAEGRVEDTVPGIVARHPDAFVLCVSRAFAPWPQFLALCRRIVRPPFAALTMTGEAPTEAEMPAGFALAARASYRIGEKMRYLALFASSMASM</sequence>
<comment type="function">
    <text evidence="6">Specifically methylates the N7 position of a guanine in 16S rRNA.</text>
</comment>
<evidence type="ECO:0000256" key="1">
    <source>
        <dbReference type="ARBA" id="ARBA00022490"/>
    </source>
</evidence>
<dbReference type="GO" id="GO:0005829">
    <property type="term" value="C:cytosol"/>
    <property type="evidence" value="ECO:0007669"/>
    <property type="project" value="TreeGrafter"/>
</dbReference>
<organism evidence="7 8">
    <name type="scientific">Solidesulfovibrio carbinoliphilus subsp. oakridgensis</name>
    <dbReference type="NCBI Taxonomy" id="694327"/>
    <lineage>
        <taxon>Bacteria</taxon>
        <taxon>Pseudomonadati</taxon>
        <taxon>Thermodesulfobacteriota</taxon>
        <taxon>Desulfovibrionia</taxon>
        <taxon>Desulfovibrionales</taxon>
        <taxon>Desulfovibrionaceae</taxon>
        <taxon>Solidesulfovibrio</taxon>
    </lineage>
</organism>
<keyword evidence="8" id="KW-1185">Reference proteome</keyword>
<comment type="caution">
    <text evidence="6">Lacks conserved residue(s) required for the propagation of feature annotation.</text>
</comment>
<evidence type="ECO:0000256" key="6">
    <source>
        <dbReference type="HAMAP-Rule" id="MF_00074"/>
    </source>
</evidence>
<feature type="binding site" evidence="6">
    <location>
        <position position="99"/>
    </location>
    <ligand>
        <name>S-adenosyl-L-methionine</name>
        <dbReference type="ChEBI" id="CHEBI:59789"/>
    </ligand>
</feature>
<dbReference type="GO" id="GO:0070043">
    <property type="term" value="F:rRNA (guanine-N7-)-methyltransferase activity"/>
    <property type="evidence" value="ECO:0007669"/>
    <property type="project" value="UniProtKB-UniRule"/>
</dbReference>
<dbReference type="RefSeq" id="WP_009180315.1">
    <property type="nucleotide sequence ID" value="NZ_CM001368.1"/>
</dbReference>
<keyword evidence="3 6" id="KW-0489">Methyltransferase</keyword>
<keyword evidence="1 6" id="KW-0963">Cytoplasm</keyword>
<evidence type="ECO:0000313" key="8">
    <source>
        <dbReference type="Proteomes" id="UP000004662"/>
    </source>
</evidence>
<dbReference type="PANTHER" id="PTHR31760:SF0">
    <property type="entry name" value="S-ADENOSYL-L-METHIONINE-DEPENDENT METHYLTRANSFERASES SUPERFAMILY PROTEIN"/>
    <property type="match status" value="1"/>
</dbReference>
<dbReference type="PANTHER" id="PTHR31760">
    <property type="entry name" value="S-ADENOSYL-L-METHIONINE-DEPENDENT METHYLTRANSFERASES SUPERFAMILY PROTEIN"/>
    <property type="match status" value="1"/>
</dbReference>
<comment type="subcellular location">
    <subcellularLocation>
        <location evidence="6">Cytoplasm</location>
    </subcellularLocation>
</comment>
<keyword evidence="5 6" id="KW-0949">S-adenosyl-L-methionine</keyword>
<dbReference type="InterPro" id="IPR029063">
    <property type="entry name" value="SAM-dependent_MTases_sf"/>
</dbReference>
<proteinExistence type="inferred from homology"/>
<feature type="binding site" evidence="6">
    <location>
        <begin position="145"/>
        <end position="146"/>
    </location>
    <ligand>
        <name>S-adenosyl-L-methionine</name>
        <dbReference type="ChEBI" id="CHEBI:59789"/>
    </ligand>
</feature>
<dbReference type="Gene3D" id="3.40.50.150">
    <property type="entry name" value="Vaccinia Virus protein VP39"/>
    <property type="match status" value="1"/>
</dbReference>
<comment type="similarity">
    <text evidence="6">Belongs to the methyltransferase superfamily. RNA methyltransferase RsmG family.</text>
</comment>
<dbReference type="SUPFAM" id="SSF53335">
    <property type="entry name" value="S-adenosyl-L-methionine-dependent methyltransferases"/>
    <property type="match status" value="1"/>
</dbReference>
<dbReference type="OrthoDB" id="9808773at2"/>
<dbReference type="InterPro" id="IPR003682">
    <property type="entry name" value="rRNA_ssu_MeTfrase_G"/>
</dbReference>
<evidence type="ECO:0000256" key="5">
    <source>
        <dbReference type="ARBA" id="ARBA00022691"/>
    </source>
</evidence>
<dbReference type="HOGENOM" id="CLU_065341_2_3_7"/>
<protein>
    <recommendedName>
        <fullName evidence="6">Ribosomal RNA small subunit methyltransferase G</fullName>
        <ecNumber evidence="6">2.1.1.-</ecNumber>
    </recommendedName>
    <alternativeName>
        <fullName evidence="6">16S rRNA 7-methylguanosine methyltransferase</fullName>
        <shortName evidence="6">16S rRNA m7G methyltransferase</shortName>
    </alternativeName>
</protein>
<name>G7Q5V6_9BACT</name>
<dbReference type="HAMAP" id="MF_00074">
    <property type="entry name" value="16SrRNA_methyltr_G"/>
    <property type="match status" value="1"/>
</dbReference>
<feature type="binding site" evidence="6">
    <location>
        <position position="94"/>
    </location>
    <ligand>
        <name>S-adenosyl-L-methionine</name>
        <dbReference type="ChEBI" id="CHEBI:59789"/>
    </ligand>
</feature>
<dbReference type="eggNOG" id="COG0357">
    <property type="taxonomic scope" value="Bacteria"/>
</dbReference>
<keyword evidence="2 6" id="KW-0698">rRNA processing</keyword>
<evidence type="ECO:0000256" key="4">
    <source>
        <dbReference type="ARBA" id="ARBA00022679"/>
    </source>
</evidence>
<gene>
    <name evidence="6" type="primary">rsmG</name>
    <name evidence="7" type="ORF">DFW101_0877</name>
</gene>
<dbReference type="AlphaFoldDB" id="G7Q5V6"/>
<dbReference type="EMBL" id="CM001368">
    <property type="protein sequence ID" value="EHJ46893.1"/>
    <property type="molecule type" value="Genomic_DNA"/>
</dbReference>
<dbReference type="EC" id="2.1.1.-" evidence="6"/>
<feature type="binding site" evidence="6">
    <location>
        <position position="166"/>
    </location>
    <ligand>
        <name>S-adenosyl-L-methionine</name>
        <dbReference type="ChEBI" id="CHEBI:59789"/>
    </ligand>
</feature>
<keyword evidence="4 6" id="KW-0808">Transferase</keyword>
<dbReference type="Proteomes" id="UP000004662">
    <property type="component" value="Chromosome"/>
</dbReference>
<reference evidence="8" key="1">
    <citation type="journal article" date="2015" name="Genome Announc.">
        <title>High-Quality Draft Genome Sequence of Desulfovibrio carbinoliphilus FW-101-2B, an Organic Acid-Oxidizing Sulfate-Reducing Bacterium Isolated from Uranium(VI)-Contaminated Groundwater.</title>
        <authorList>
            <person name="Ramsay B.D."/>
            <person name="Hwang C."/>
            <person name="Woo H.L."/>
            <person name="Carroll S.L."/>
            <person name="Lucas S."/>
            <person name="Han J."/>
            <person name="Lapidus A.L."/>
            <person name="Cheng J.F."/>
            <person name="Goodwin L.A."/>
            <person name="Pitluck S."/>
            <person name="Peters L."/>
            <person name="Chertkov O."/>
            <person name="Held B."/>
            <person name="Detter J.C."/>
            <person name="Han C.S."/>
            <person name="Tapia R."/>
            <person name="Land M.L."/>
            <person name="Hauser L.J."/>
            <person name="Kyrpides N.C."/>
            <person name="Ivanova N.N."/>
            <person name="Mikhailova N."/>
            <person name="Pagani I."/>
            <person name="Woyke T."/>
            <person name="Arkin A.P."/>
            <person name="Dehal P."/>
            <person name="Chivian D."/>
            <person name="Criddle C.S."/>
            <person name="Wu W."/>
            <person name="Chakraborty R."/>
            <person name="Hazen T.C."/>
            <person name="Fields M.W."/>
        </authorList>
    </citation>
    <scope>NUCLEOTIDE SEQUENCE [LARGE SCALE GENOMIC DNA]</scope>
    <source>
        <strain evidence="8">FW-101-2B</strain>
    </source>
</reference>
<accession>G7Q5V6</accession>
<dbReference type="Pfam" id="PF02527">
    <property type="entry name" value="GidB"/>
    <property type="match status" value="1"/>
</dbReference>
<evidence type="ECO:0000313" key="7">
    <source>
        <dbReference type="EMBL" id="EHJ46893.1"/>
    </source>
</evidence>
<dbReference type="STRING" id="694327.DFW101_0877"/>